<feature type="domain" description="Urease accessory protein UreH-like transmembrane" evidence="2">
    <location>
        <begin position="19"/>
        <end position="220"/>
    </location>
</feature>
<organism evidence="3 4">
    <name type="scientific">Hymenobacter aerilatus</name>
    <dbReference type="NCBI Taxonomy" id="2932251"/>
    <lineage>
        <taxon>Bacteria</taxon>
        <taxon>Pseudomonadati</taxon>
        <taxon>Bacteroidota</taxon>
        <taxon>Cytophagia</taxon>
        <taxon>Cytophagales</taxon>
        <taxon>Hymenobacteraceae</taxon>
        <taxon>Hymenobacter</taxon>
    </lineage>
</organism>
<keyword evidence="4" id="KW-1185">Reference proteome</keyword>
<feature type="transmembrane region" description="Helical" evidence="1">
    <location>
        <begin position="211"/>
        <end position="234"/>
    </location>
</feature>
<dbReference type="InterPro" id="IPR039447">
    <property type="entry name" value="UreH-like_TM_dom"/>
</dbReference>
<feature type="transmembrane region" description="Helical" evidence="1">
    <location>
        <begin position="174"/>
        <end position="199"/>
    </location>
</feature>
<keyword evidence="1" id="KW-0812">Transmembrane</keyword>
<dbReference type="AlphaFoldDB" id="A0A8T9SU26"/>
<feature type="transmembrane region" description="Helical" evidence="1">
    <location>
        <begin position="142"/>
        <end position="162"/>
    </location>
</feature>
<evidence type="ECO:0000313" key="3">
    <source>
        <dbReference type="EMBL" id="UOR04223.1"/>
    </source>
</evidence>
<dbReference type="Proteomes" id="UP000829925">
    <property type="component" value="Chromosome"/>
</dbReference>
<feature type="transmembrane region" description="Helical" evidence="1">
    <location>
        <begin position="15"/>
        <end position="41"/>
    </location>
</feature>
<sequence length="257" mass="27405">MAYLLPNSNTRFSPMLWAGFIFGLLGSFHCVGMCGAIALALPGQLDAAEAHWRYVGGRLLYHLGRVTTYTLLGVAVGAVGQSLRLAGWQQGLSIASGLLILLLVAVPERHTSRLAAALYLDRPLAYLKQTLARFFRRQELSALYVTGMLNGLLPCGLVYLALAGTLSAPGVGGAAAYMLLFGLGTLPLMLGLSLTGRLVPLGWRIRMRQAVPYVATVLAVLFILRGLGLGVPYLSPQLVHAAPTAHAAQPSTTHYCH</sequence>
<gene>
    <name evidence="3" type="ORF">MUN82_14875</name>
</gene>
<feature type="transmembrane region" description="Helical" evidence="1">
    <location>
        <begin position="62"/>
        <end position="80"/>
    </location>
</feature>
<dbReference type="KEGG" id="haei:MUN82_14875"/>
<reference evidence="3 4" key="1">
    <citation type="submission" date="2022-04" db="EMBL/GenBank/DDBJ databases">
        <title>Hymenobacter sp. isolated from the air.</title>
        <authorList>
            <person name="Won M."/>
            <person name="Lee C.-M."/>
            <person name="Woen H.-Y."/>
            <person name="Kwon S.-W."/>
        </authorList>
    </citation>
    <scope>NUCLEOTIDE SEQUENCE [LARGE SCALE GENOMIC DNA]</scope>
    <source>
        <strain evidence="4">5413 J-13</strain>
    </source>
</reference>
<dbReference type="RefSeq" id="WP_245091679.1">
    <property type="nucleotide sequence ID" value="NZ_CP095053.1"/>
</dbReference>
<feature type="transmembrane region" description="Helical" evidence="1">
    <location>
        <begin position="86"/>
        <end position="106"/>
    </location>
</feature>
<accession>A0A8T9SU26</accession>
<name>A0A8T9SU26_9BACT</name>
<keyword evidence="1" id="KW-1133">Transmembrane helix</keyword>
<evidence type="ECO:0000256" key="1">
    <source>
        <dbReference type="SAM" id="Phobius"/>
    </source>
</evidence>
<protein>
    <submittedName>
        <fullName evidence="3">Sulfite exporter TauE/SafE family protein</fullName>
    </submittedName>
</protein>
<dbReference type="Pfam" id="PF13386">
    <property type="entry name" value="DsbD_2"/>
    <property type="match status" value="1"/>
</dbReference>
<dbReference type="PANTHER" id="PTHR42208:SF1">
    <property type="entry name" value="HEAVY METAL TRANSPORTER"/>
    <property type="match status" value="1"/>
</dbReference>
<evidence type="ECO:0000313" key="4">
    <source>
        <dbReference type="Proteomes" id="UP000829925"/>
    </source>
</evidence>
<proteinExistence type="predicted"/>
<dbReference type="PANTHER" id="PTHR42208">
    <property type="entry name" value="HEAVY METAL TRANSPORTER-RELATED"/>
    <property type="match status" value="1"/>
</dbReference>
<dbReference type="EMBL" id="CP095053">
    <property type="protein sequence ID" value="UOR04223.1"/>
    <property type="molecule type" value="Genomic_DNA"/>
</dbReference>
<keyword evidence="1" id="KW-0472">Membrane</keyword>
<evidence type="ECO:0000259" key="2">
    <source>
        <dbReference type="Pfam" id="PF13386"/>
    </source>
</evidence>